<reference evidence="1 2" key="1">
    <citation type="submission" date="2018-02" db="EMBL/GenBank/DDBJ databases">
        <title>Metagenomics reveals mixed infection of spiroplasma and phytoplasma in chicory.</title>
        <authorList>
            <person name="Polano C."/>
            <person name="Moruzzi S."/>
            <person name="Ermacora P."/>
            <person name="Ferrini F."/>
            <person name="Martini M."/>
            <person name="Firrao G."/>
        </authorList>
    </citation>
    <scope>NUCLEOTIDE SEQUENCE [LARGE SCALE GENOMIC DNA]</scope>
    <source>
        <strain evidence="1 2">ChiP</strain>
    </source>
</reference>
<dbReference type="AlphaFoldDB" id="A0A2S8NTM0"/>
<name>A0A2S8NTM0_9MOLU</name>
<proteinExistence type="predicted"/>
<dbReference type="EMBL" id="PUUG01000066">
    <property type="protein sequence ID" value="PQP79344.1"/>
    <property type="molecule type" value="Genomic_DNA"/>
</dbReference>
<keyword evidence="1" id="KW-0255">Endonuclease</keyword>
<gene>
    <name evidence="1" type="ORF">C6B37_02060</name>
</gene>
<dbReference type="GO" id="GO:0004519">
    <property type="term" value="F:endonuclease activity"/>
    <property type="evidence" value="ECO:0007669"/>
    <property type="project" value="UniProtKB-KW"/>
</dbReference>
<comment type="caution">
    <text evidence="1">The sequence shown here is derived from an EMBL/GenBank/DDBJ whole genome shotgun (WGS) entry which is preliminary data.</text>
</comment>
<protein>
    <submittedName>
        <fullName evidence="1">Endonuclease</fullName>
    </submittedName>
</protein>
<keyword evidence="1" id="KW-0378">Hydrolase</keyword>
<evidence type="ECO:0000313" key="2">
    <source>
        <dbReference type="Proteomes" id="UP000238672"/>
    </source>
</evidence>
<organism evidence="1 2">
    <name type="scientific">Candidatus Phytoplasma phoenicium</name>
    <dbReference type="NCBI Taxonomy" id="198422"/>
    <lineage>
        <taxon>Bacteria</taxon>
        <taxon>Bacillati</taxon>
        <taxon>Mycoplasmatota</taxon>
        <taxon>Mollicutes</taxon>
        <taxon>Acholeplasmatales</taxon>
        <taxon>Acholeplasmataceae</taxon>
        <taxon>Candidatus Phytoplasma</taxon>
        <taxon>16SrIX (Pigeon pea witches'-broom group)</taxon>
    </lineage>
</organism>
<feature type="non-terminal residue" evidence="1">
    <location>
        <position position="30"/>
    </location>
</feature>
<keyword evidence="2" id="KW-1185">Reference proteome</keyword>
<evidence type="ECO:0000313" key="1">
    <source>
        <dbReference type="EMBL" id="PQP79344.1"/>
    </source>
</evidence>
<sequence length="30" mass="3504">MEQLAHDKHFGTTFTANQYTLHGQKMEPIE</sequence>
<accession>A0A2S8NTM0</accession>
<dbReference type="Proteomes" id="UP000238672">
    <property type="component" value="Unassembled WGS sequence"/>
</dbReference>
<keyword evidence="1" id="KW-0540">Nuclease</keyword>